<dbReference type="AlphaFoldDB" id="A0A427XI10"/>
<proteinExistence type="predicted"/>
<gene>
    <name evidence="2" type="ORF">EHS24_002191</name>
</gene>
<organism evidence="2 3">
    <name type="scientific">Apiotrichum porosum</name>
    <dbReference type="NCBI Taxonomy" id="105984"/>
    <lineage>
        <taxon>Eukaryota</taxon>
        <taxon>Fungi</taxon>
        <taxon>Dikarya</taxon>
        <taxon>Basidiomycota</taxon>
        <taxon>Agaricomycotina</taxon>
        <taxon>Tremellomycetes</taxon>
        <taxon>Trichosporonales</taxon>
        <taxon>Trichosporonaceae</taxon>
        <taxon>Apiotrichum</taxon>
    </lineage>
</organism>
<dbReference type="EMBL" id="RSCE01000012">
    <property type="protein sequence ID" value="RSH78466.1"/>
    <property type="molecule type" value="Genomic_DNA"/>
</dbReference>
<evidence type="ECO:0000313" key="3">
    <source>
        <dbReference type="Proteomes" id="UP000279236"/>
    </source>
</evidence>
<name>A0A427XI10_9TREE</name>
<dbReference type="GO" id="GO:0000932">
    <property type="term" value="C:P-body"/>
    <property type="evidence" value="ECO:0007669"/>
    <property type="project" value="TreeGrafter"/>
</dbReference>
<keyword evidence="3" id="KW-1185">Reference proteome</keyword>
<protein>
    <recommendedName>
        <fullName evidence="4">Cytoplasmic protein</fullName>
    </recommendedName>
</protein>
<dbReference type="InterPro" id="IPR004344">
    <property type="entry name" value="TTL/TTLL_fam"/>
</dbReference>
<feature type="compositionally biased region" description="Acidic residues" evidence="1">
    <location>
        <begin position="187"/>
        <end position="210"/>
    </location>
</feature>
<feature type="compositionally biased region" description="Basic and acidic residues" evidence="1">
    <location>
        <begin position="472"/>
        <end position="493"/>
    </location>
</feature>
<comment type="caution">
    <text evidence="2">The sequence shown here is derived from an EMBL/GenBank/DDBJ whole genome shotgun (WGS) entry which is preliminary data.</text>
</comment>
<dbReference type="Gene3D" id="3.30.470.20">
    <property type="entry name" value="ATP-grasp fold, B domain"/>
    <property type="match status" value="1"/>
</dbReference>
<dbReference type="PANTHER" id="PTHR47551:SF1">
    <property type="entry name" value="TUBULIN--TYROSINE LIGASE PBY1-RELATED"/>
    <property type="match status" value="1"/>
</dbReference>
<dbReference type="Proteomes" id="UP000279236">
    <property type="component" value="Unassembled WGS sequence"/>
</dbReference>
<accession>A0A427XI10</accession>
<feature type="region of interest" description="Disordered" evidence="1">
    <location>
        <begin position="187"/>
        <end position="231"/>
    </location>
</feature>
<evidence type="ECO:0000313" key="2">
    <source>
        <dbReference type="EMBL" id="RSH78466.1"/>
    </source>
</evidence>
<evidence type="ECO:0000256" key="1">
    <source>
        <dbReference type="SAM" id="MobiDB-lite"/>
    </source>
</evidence>
<dbReference type="PANTHER" id="PTHR47551">
    <property type="entry name" value="TUBULIN--TYROSINE LIGASE PBY1-RELATED"/>
    <property type="match status" value="1"/>
</dbReference>
<dbReference type="OrthoDB" id="202825at2759"/>
<feature type="compositionally biased region" description="Acidic residues" evidence="1">
    <location>
        <begin position="221"/>
        <end position="230"/>
    </location>
</feature>
<reference evidence="2 3" key="1">
    <citation type="submission" date="2018-11" db="EMBL/GenBank/DDBJ databases">
        <title>Genome sequence of Apiotrichum porosum DSM 27194.</title>
        <authorList>
            <person name="Aliyu H."/>
            <person name="Gorte O."/>
            <person name="Ochsenreither K."/>
        </authorList>
    </citation>
    <scope>NUCLEOTIDE SEQUENCE [LARGE SCALE GENOMIC DNA]</scope>
    <source>
        <strain evidence="2 3">DSM 27194</strain>
    </source>
</reference>
<dbReference type="RefSeq" id="XP_028473613.1">
    <property type="nucleotide sequence ID" value="XM_028617935.1"/>
</dbReference>
<dbReference type="FunFam" id="3.30.470.20:FF:000133">
    <property type="entry name" value="Probable tubulin--tyrosine ligase C12B10.04"/>
    <property type="match status" value="1"/>
</dbReference>
<dbReference type="PROSITE" id="PS51221">
    <property type="entry name" value="TTL"/>
    <property type="match status" value="1"/>
</dbReference>
<evidence type="ECO:0008006" key="4">
    <source>
        <dbReference type="Google" id="ProtNLM"/>
    </source>
</evidence>
<dbReference type="Pfam" id="PF03133">
    <property type="entry name" value="TTL"/>
    <property type="match status" value="1"/>
</dbReference>
<dbReference type="STRING" id="105984.A0A427XI10"/>
<sequence length="500" mass="55167">MASTEPITAFVSFPSPYTETLLVRALAATLPAVSISNDPPSEENPPKLQWADYDLMTFDKPHANDSYLISSYVYRKALIRKHQLHTTVAEYLAKSSHRGESSVLAAPASGGVGGIPKGWTVDVQFADELDELLMDDLYELQETMDANAQLGDDEERQWFILKPGFADRAQGIRMFSTEDELRAIFEEFEPPSDDEDDEDDEDDDEDDDESALAKQAAATNLDDDDDDEEGGTNVLISQLRHFVIQEYLPRPMLFDLEESATSPAVLGQKFHLRAYALVTGGWTVHVAHTMLALFSGAPYASPQTVDGELDLRPHLTNTCLQTDGFGAPVVQDDLVRLFWDLEGLTALAATPNGRYAPRGKVTAEWLEATFAKVGAVIAESVKAGAECGSFGLQLMPNAFEIFGVDLILSFPPTTSASTLPTPDVTLLEFNASPDFQQTGETLRHKLLDMFKGVVQISIAPFFGIQREEEEDREKPMEIGDERHGWRMVGKGEVRGNWGPN</sequence>
<dbReference type="GeneID" id="39586734"/>
<dbReference type="InterPro" id="IPR027746">
    <property type="entry name" value="TTL"/>
</dbReference>
<feature type="region of interest" description="Disordered" evidence="1">
    <location>
        <begin position="468"/>
        <end position="500"/>
    </location>
</feature>